<dbReference type="Pfam" id="PF04411">
    <property type="entry name" value="PDDEXK_7"/>
    <property type="match status" value="1"/>
</dbReference>
<proteinExistence type="predicted"/>
<evidence type="ECO:0000259" key="1">
    <source>
        <dbReference type="Pfam" id="PF09823"/>
    </source>
</evidence>
<dbReference type="OrthoDB" id="32195at2"/>
<protein>
    <recommendedName>
        <fullName evidence="1">DUF2357 domain-containing protein</fullName>
    </recommendedName>
</protein>
<dbReference type="STRING" id="651661.SAMN05660293_03381"/>
<accession>A0A1T5FSX2</accession>
<name>A0A1T5FSX2_9BACT</name>
<evidence type="ECO:0000313" key="2">
    <source>
        <dbReference type="EMBL" id="SKB99230.1"/>
    </source>
</evidence>
<evidence type="ECO:0000313" key="3">
    <source>
        <dbReference type="Proteomes" id="UP000190897"/>
    </source>
</evidence>
<feature type="domain" description="DUF2357" evidence="1">
    <location>
        <begin position="84"/>
        <end position="332"/>
    </location>
</feature>
<dbReference type="RefSeq" id="WP_141110323.1">
    <property type="nucleotide sequence ID" value="NZ_FUZA01000004.1"/>
</dbReference>
<organism evidence="2 3">
    <name type="scientific">Dyadobacter psychrophilus</name>
    <dbReference type="NCBI Taxonomy" id="651661"/>
    <lineage>
        <taxon>Bacteria</taxon>
        <taxon>Pseudomonadati</taxon>
        <taxon>Bacteroidota</taxon>
        <taxon>Cytophagia</taxon>
        <taxon>Cytophagales</taxon>
        <taxon>Spirosomataceae</taxon>
        <taxon>Dyadobacter</taxon>
    </lineage>
</organism>
<dbReference type="InterPro" id="IPR007505">
    <property type="entry name" value="PDDEXK_7"/>
</dbReference>
<dbReference type="AlphaFoldDB" id="A0A1T5FSX2"/>
<sequence>MPKPDGKRTFAKHSIRATSIELKIIGEDSNLETIFKVDQLEAFENGEARIQLVEGHFYEYSVSDNYCLKASEIVYPSKINPGSGRLAPNVYTGTATFEILTPQKQKCAEIKVEIRSKKASYRQDYRLMLENITEHCTDLLLAHNSPVTHNFTVDFNQDSRTLYQRFAFIRSILQSDEFVSAVQKIIGVPVTKWSENEELKDIRKIRRVDGRIIRHMAGSGNRISIPSSHSLHKKLGNIPARVTMFSKTESLDTSENRFVKHALTGFVALVSDFKSCAKNSSRLFEEASILENELDLMLTNPFFQRISNPAMLSLNSPVLQRKAGYKEIFRIWLMFDLAAKLVWRGGDDVYAAGKKDVAVLYEYWLFFQLLDLIRDVFDITPVSLSSLLKSTADGLGLQLKHGKHVAVQGIFNGPSRRLNVEFSFNRSFSGKNDYPNPGSWTTGMRPDFTLSIWPVGISQAQAETEELIVHIHFDAKYRVESFKEYKRDDLLKMHSYKDAIRRTAGAYVLYPGEGEKPFKWKGFNELIPGLGAFAVRPSKTNNGINALRNFLNDVTQHFLNRASQREKAAFRSYDIYKSKNNEAVTEQLPETLGENRSLIPDETFVIIGFYKNAEQLAWIEKNRLYNFRTGTDSGSLPLGAKQAEAKYLLLHGPRETVSGRLCKLKEDGPRIFSKQDLEKKHYPKPKGSLYLVYHIDFTVESEFESQKWDITKLAGYKPNRFSGVPFVVSLSQLTKALVK</sequence>
<dbReference type="Proteomes" id="UP000190897">
    <property type="component" value="Unassembled WGS sequence"/>
</dbReference>
<dbReference type="EMBL" id="FUZA01000004">
    <property type="protein sequence ID" value="SKB99230.1"/>
    <property type="molecule type" value="Genomic_DNA"/>
</dbReference>
<gene>
    <name evidence="2" type="ORF">SAMN05660293_03381</name>
</gene>
<dbReference type="InterPro" id="IPR018633">
    <property type="entry name" value="DUF2357"/>
</dbReference>
<dbReference type="Pfam" id="PF09823">
    <property type="entry name" value="DUF2357"/>
    <property type="match status" value="1"/>
</dbReference>
<keyword evidence="3" id="KW-1185">Reference proteome</keyword>
<reference evidence="3" key="1">
    <citation type="submission" date="2017-02" db="EMBL/GenBank/DDBJ databases">
        <authorList>
            <person name="Varghese N."/>
            <person name="Submissions S."/>
        </authorList>
    </citation>
    <scope>NUCLEOTIDE SEQUENCE [LARGE SCALE GENOMIC DNA]</scope>
    <source>
        <strain evidence="3">DSM 22270</strain>
    </source>
</reference>